<evidence type="ECO:0000259" key="1">
    <source>
        <dbReference type="SMART" id="SM00670"/>
    </source>
</evidence>
<dbReference type="AlphaFoldDB" id="A0A1F8BFV8"/>
<name>A0A1F8BFV8_9BACT</name>
<dbReference type="PANTHER" id="PTHR34610">
    <property type="entry name" value="SSL7007 PROTEIN"/>
    <property type="match status" value="1"/>
</dbReference>
<evidence type="ECO:0000313" key="2">
    <source>
        <dbReference type="EMBL" id="OGM62893.1"/>
    </source>
</evidence>
<organism evidence="2 3">
    <name type="scientific">Candidatus Woesebacteria bacterium RIFCSPLOWO2_01_FULL_39_21</name>
    <dbReference type="NCBI Taxonomy" id="1802519"/>
    <lineage>
        <taxon>Bacteria</taxon>
        <taxon>Candidatus Woeseibacteriota</taxon>
    </lineage>
</organism>
<accession>A0A1F8BFV8</accession>
<dbReference type="CDD" id="cd09854">
    <property type="entry name" value="PIN_VapC-like"/>
    <property type="match status" value="1"/>
</dbReference>
<dbReference type="InterPro" id="IPR002716">
    <property type="entry name" value="PIN_dom"/>
</dbReference>
<dbReference type="Proteomes" id="UP000177082">
    <property type="component" value="Unassembled WGS sequence"/>
</dbReference>
<feature type="domain" description="PIN" evidence="1">
    <location>
        <begin position="10"/>
        <end position="124"/>
    </location>
</feature>
<dbReference type="SUPFAM" id="SSF88723">
    <property type="entry name" value="PIN domain-like"/>
    <property type="match status" value="1"/>
</dbReference>
<dbReference type="Pfam" id="PF13470">
    <property type="entry name" value="PIN_3"/>
    <property type="match status" value="1"/>
</dbReference>
<gene>
    <name evidence="2" type="ORF">A2961_03400</name>
</gene>
<protein>
    <recommendedName>
        <fullName evidence="1">PIN domain-containing protein</fullName>
    </recommendedName>
</protein>
<dbReference type="SMART" id="SM00670">
    <property type="entry name" value="PINc"/>
    <property type="match status" value="1"/>
</dbReference>
<dbReference type="InterPro" id="IPR029060">
    <property type="entry name" value="PIN-like_dom_sf"/>
</dbReference>
<sequence>MNRKQKNLKLKVLFNASVVLSGLRSKKGGSGKLLELARIGKIDGIISEIVFDEVLKHSGRLGFTTATAVVKNIQIFKEILPAPDESIVKKCKKMVIDEGDAHVLASCKERKIKHLVTLDKKHLLVLKGKIKGLNILTPGELVEVVKENRTLI</sequence>
<evidence type="ECO:0000313" key="3">
    <source>
        <dbReference type="Proteomes" id="UP000177082"/>
    </source>
</evidence>
<reference evidence="2 3" key="1">
    <citation type="journal article" date="2016" name="Nat. Commun.">
        <title>Thousands of microbial genomes shed light on interconnected biogeochemical processes in an aquifer system.</title>
        <authorList>
            <person name="Anantharaman K."/>
            <person name="Brown C.T."/>
            <person name="Hug L.A."/>
            <person name="Sharon I."/>
            <person name="Castelle C.J."/>
            <person name="Probst A.J."/>
            <person name="Thomas B.C."/>
            <person name="Singh A."/>
            <person name="Wilkins M.J."/>
            <person name="Karaoz U."/>
            <person name="Brodie E.L."/>
            <person name="Williams K.H."/>
            <person name="Hubbard S.S."/>
            <person name="Banfield J.F."/>
        </authorList>
    </citation>
    <scope>NUCLEOTIDE SEQUENCE [LARGE SCALE GENOMIC DNA]</scope>
</reference>
<dbReference type="EMBL" id="MGHF01000023">
    <property type="protein sequence ID" value="OGM62893.1"/>
    <property type="molecule type" value="Genomic_DNA"/>
</dbReference>
<dbReference type="PANTHER" id="PTHR34610:SF4">
    <property type="entry name" value="SLL8027 PROTEIN"/>
    <property type="match status" value="1"/>
</dbReference>
<proteinExistence type="predicted"/>
<dbReference type="STRING" id="1802519.A2961_03400"/>
<dbReference type="InterPro" id="IPR002850">
    <property type="entry name" value="PIN_toxin-like"/>
</dbReference>
<comment type="caution">
    <text evidence="2">The sequence shown here is derived from an EMBL/GenBank/DDBJ whole genome shotgun (WGS) entry which is preliminary data.</text>
</comment>